<proteinExistence type="predicted"/>
<accession>A0A9N9APD9</accession>
<dbReference type="Proteomes" id="UP000789342">
    <property type="component" value="Unassembled WGS sequence"/>
</dbReference>
<sequence>MDQYVEELIKNSTKTIKFAPGDKTFKPCYIITSHQRLLYAVMVKNENYELNPDLYSRIKRKEQNIMLKVSFVTKESYDCKEVMPCDTSLLESNTGDTKEKVEMPVQ</sequence>
<comment type="caution">
    <text evidence="1">The sequence shown here is derived from an EMBL/GenBank/DDBJ whole genome shotgun (WGS) entry which is preliminary data.</text>
</comment>
<gene>
    <name evidence="1" type="ORF">AMORRO_LOCUS4991</name>
</gene>
<protein>
    <submittedName>
        <fullName evidence="1">2788_t:CDS:1</fullName>
    </submittedName>
</protein>
<name>A0A9N9APD9_9GLOM</name>
<dbReference type="EMBL" id="CAJVPV010002865">
    <property type="protein sequence ID" value="CAG8538039.1"/>
    <property type="molecule type" value="Genomic_DNA"/>
</dbReference>
<evidence type="ECO:0000313" key="1">
    <source>
        <dbReference type="EMBL" id="CAG8538039.1"/>
    </source>
</evidence>
<reference evidence="1" key="1">
    <citation type="submission" date="2021-06" db="EMBL/GenBank/DDBJ databases">
        <authorList>
            <person name="Kallberg Y."/>
            <person name="Tangrot J."/>
            <person name="Rosling A."/>
        </authorList>
    </citation>
    <scope>NUCLEOTIDE SEQUENCE</scope>
    <source>
        <strain evidence="1">CL551</strain>
    </source>
</reference>
<keyword evidence="2" id="KW-1185">Reference proteome</keyword>
<evidence type="ECO:0000313" key="2">
    <source>
        <dbReference type="Proteomes" id="UP000789342"/>
    </source>
</evidence>
<dbReference type="AlphaFoldDB" id="A0A9N9APD9"/>
<organism evidence="1 2">
    <name type="scientific">Acaulospora morrowiae</name>
    <dbReference type="NCBI Taxonomy" id="94023"/>
    <lineage>
        <taxon>Eukaryota</taxon>
        <taxon>Fungi</taxon>
        <taxon>Fungi incertae sedis</taxon>
        <taxon>Mucoromycota</taxon>
        <taxon>Glomeromycotina</taxon>
        <taxon>Glomeromycetes</taxon>
        <taxon>Diversisporales</taxon>
        <taxon>Acaulosporaceae</taxon>
        <taxon>Acaulospora</taxon>
    </lineage>
</organism>